<dbReference type="InterPro" id="IPR045794">
    <property type="entry name" value="Trypco1"/>
</dbReference>
<dbReference type="eggNOG" id="ENOG5033AR3">
    <property type="taxonomic scope" value="Bacteria"/>
</dbReference>
<feature type="region of interest" description="Disordered" evidence="1">
    <location>
        <begin position="123"/>
        <end position="164"/>
    </location>
</feature>
<keyword evidence="4" id="KW-1185">Reference proteome</keyword>
<dbReference type="AlphaFoldDB" id="K0KBC4"/>
<reference evidence="3 4" key="1">
    <citation type="journal article" date="2012" name="BMC Genomics">
        <title>Complete genome sequence of Saccharothrix espanaensis DSM 44229T and comparison to the other completely sequenced Pseudonocardiaceae.</title>
        <authorList>
            <person name="Strobel T."/>
            <person name="Al-Dilaimi A."/>
            <person name="Blom J."/>
            <person name="Gessner A."/>
            <person name="Kalinowski J."/>
            <person name="Luzhetska M."/>
            <person name="Puhler A."/>
            <person name="Szczepanowski R."/>
            <person name="Bechthold A."/>
            <person name="Ruckert C."/>
        </authorList>
    </citation>
    <scope>NUCLEOTIDE SEQUENCE [LARGE SCALE GENOMIC DNA]</scope>
    <source>
        <strain evidence="4">ATCC 51144 / DSM 44229 / JCM 9112 / NBRC 15066 / NRRL 15764</strain>
    </source>
</reference>
<gene>
    <name evidence="3" type="ordered locus">BN6_76350</name>
</gene>
<evidence type="ECO:0000259" key="2">
    <source>
        <dbReference type="Pfam" id="PF19493"/>
    </source>
</evidence>
<accession>K0KBC4</accession>
<dbReference type="NCBIfam" id="NF041216">
    <property type="entry name" value="CU044_2847_fam"/>
    <property type="match status" value="1"/>
</dbReference>
<proteinExistence type="predicted"/>
<dbReference type="EMBL" id="HE804045">
    <property type="protein sequence ID" value="CCH34857.1"/>
    <property type="molecule type" value="Genomic_DNA"/>
</dbReference>
<evidence type="ECO:0000256" key="1">
    <source>
        <dbReference type="SAM" id="MobiDB-lite"/>
    </source>
</evidence>
<dbReference type="Proteomes" id="UP000006281">
    <property type="component" value="Chromosome"/>
</dbReference>
<evidence type="ECO:0000313" key="3">
    <source>
        <dbReference type="EMBL" id="CCH34857.1"/>
    </source>
</evidence>
<dbReference type="STRING" id="1179773.BN6_76350"/>
<feature type="domain" description="Trypsin-co-occurring" evidence="2">
    <location>
        <begin position="27"/>
        <end position="125"/>
    </location>
</feature>
<sequence>MIGRCRPGRSPARSVGRSDVAEYVEVRTEDGDLVPFELDEEYDGPVRAGRRWDAAVEKVDETLEAGIERAKKVARAVATRIGSMPHPRPDKVAVEIGLKVSSSAALAIAKSTAEAHIKVTVEWQRDSLPAPRPAEDEDDKGDRDGGNGAGGDDAKGGGQAGSEA</sequence>
<dbReference type="PATRIC" id="fig|1179773.3.peg.7708"/>
<evidence type="ECO:0000313" key="4">
    <source>
        <dbReference type="Proteomes" id="UP000006281"/>
    </source>
</evidence>
<name>K0KBC4_SACES</name>
<organism evidence="3 4">
    <name type="scientific">Saccharothrix espanaensis (strain ATCC 51144 / DSM 44229 / JCM 9112 / NBRC 15066 / NRRL 15764)</name>
    <dbReference type="NCBI Taxonomy" id="1179773"/>
    <lineage>
        <taxon>Bacteria</taxon>
        <taxon>Bacillati</taxon>
        <taxon>Actinomycetota</taxon>
        <taxon>Actinomycetes</taxon>
        <taxon>Pseudonocardiales</taxon>
        <taxon>Pseudonocardiaceae</taxon>
        <taxon>Saccharothrix</taxon>
    </lineage>
</organism>
<protein>
    <recommendedName>
        <fullName evidence="2">Trypsin-co-occurring domain-containing protein</fullName>
    </recommendedName>
</protein>
<feature type="compositionally biased region" description="Gly residues" evidence="1">
    <location>
        <begin position="146"/>
        <end position="164"/>
    </location>
</feature>
<dbReference type="BioCyc" id="SESP1179773:BN6_RS36890-MONOMER"/>
<dbReference type="KEGG" id="sesp:BN6_76350"/>
<dbReference type="HOGENOM" id="CLU_137386_0_0_11"/>
<dbReference type="Pfam" id="PF19493">
    <property type="entry name" value="Trypco1"/>
    <property type="match status" value="1"/>
</dbReference>